<evidence type="ECO:0000256" key="8">
    <source>
        <dbReference type="RuleBase" id="RU003983"/>
    </source>
</evidence>
<keyword evidence="3 8" id="KW-0378">Hydrolase</keyword>
<dbReference type="Proteomes" id="UP000199208">
    <property type="component" value="Unassembled WGS sequence"/>
</dbReference>
<keyword evidence="13" id="KW-1185">Reference proteome</keyword>
<dbReference type="InterPro" id="IPR001915">
    <property type="entry name" value="Peptidase_M48"/>
</dbReference>
<feature type="transmembrane region" description="Helical" evidence="9">
    <location>
        <begin position="64"/>
        <end position="82"/>
    </location>
</feature>
<feature type="active site" description="Proton donor" evidence="6">
    <location>
        <position position="366"/>
    </location>
</feature>
<dbReference type="Pfam" id="PF16491">
    <property type="entry name" value="Peptidase_M48_N"/>
    <property type="match status" value="1"/>
</dbReference>
<evidence type="ECO:0000256" key="5">
    <source>
        <dbReference type="ARBA" id="ARBA00023049"/>
    </source>
</evidence>
<feature type="transmembrane region" description="Helical" evidence="9">
    <location>
        <begin position="88"/>
        <end position="106"/>
    </location>
</feature>
<dbReference type="InterPro" id="IPR032456">
    <property type="entry name" value="Peptidase_M48_N"/>
</dbReference>
<feature type="binding site" evidence="7">
    <location>
        <position position="287"/>
    </location>
    <ligand>
        <name>Zn(2+)</name>
        <dbReference type="ChEBI" id="CHEBI:29105"/>
        <note>catalytic</note>
    </ligand>
</feature>
<feature type="domain" description="Peptidase M48" evidence="10">
    <location>
        <begin position="214"/>
        <end position="418"/>
    </location>
</feature>
<feature type="transmembrane region" description="Helical" evidence="9">
    <location>
        <begin position="333"/>
        <end position="354"/>
    </location>
</feature>
<feature type="domain" description="CAAX prenyl protease 1 N-terminal" evidence="11">
    <location>
        <begin position="22"/>
        <end position="210"/>
    </location>
</feature>
<organism evidence="12 13">
    <name type="scientific">Acidaminobacter hydrogenoformans DSM 2784</name>
    <dbReference type="NCBI Taxonomy" id="1120920"/>
    <lineage>
        <taxon>Bacteria</taxon>
        <taxon>Bacillati</taxon>
        <taxon>Bacillota</taxon>
        <taxon>Clostridia</taxon>
        <taxon>Peptostreptococcales</taxon>
        <taxon>Acidaminobacteraceae</taxon>
        <taxon>Acidaminobacter</taxon>
    </lineage>
</organism>
<feature type="binding site" evidence="7">
    <location>
        <position position="283"/>
    </location>
    <ligand>
        <name>Zn(2+)</name>
        <dbReference type="ChEBI" id="CHEBI:29105"/>
        <note>catalytic</note>
    </ligand>
</feature>
<feature type="transmembrane region" description="Helical" evidence="9">
    <location>
        <begin position="183"/>
        <end position="200"/>
    </location>
</feature>
<feature type="transmembrane region" description="Helical" evidence="9">
    <location>
        <begin position="6"/>
        <end position="24"/>
    </location>
</feature>
<feature type="transmembrane region" description="Helical" evidence="9">
    <location>
        <begin position="304"/>
        <end position="327"/>
    </location>
</feature>
<evidence type="ECO:0000256" key="9">
    <source>
        <dbReference type="SAM" id="Phobius"/>
    </source>
</evidence>
<dbReference type="Pfam" id="PF01435">
    <property type="entry name" value="Peptidase_M48"/>
    <property type="match status" value="1"/>
</dbReference>
<dbReference type="Gene3D" id="3.30.2010.10">
    <property type="entry name" value="Metalloproteases ('zincins'), catalytic domain"/>
    <property type="match status" value="1"/>
</dbReference>
<keyword evidence="2 7" id="KW-0479">Metal-binding</keyword>
<protein>
    <submittedName>
        <fullName evidence="12">STE24 endopeptidase</fullName>
    </submittedName>
</protein>
<dbReference type="GO" id="GO:0071586">
    <property type="term" value="P:CAAX-box protein processing"/>
    <property type="evidence" value="ECO:0007669"/>
    <property type="project" value="InterPro"/>
</dbReference>
<accession>A0A1G5S013</accession>
<keyword evidence="1 8" id="KW-0645">Protease</keyword>
<keyword evidence="9" id="KW-1133">Transmembrane helix</keyword>
<evidence type="ECO:0000256" key="2">
    <source>
        <dbReference type="ARBA" id="ARBA00022723"/>
    </source>
</evidence>
<name>A0A1G5S013_9FIRM</name>
<comment type="cofactor">
    <cofactor evidence="7 8">
        <name>Zn(2+)</name>
        <dbReference type="ChEBI" id="CHEBI:29105"/>
    </cofactor>
    <text evidence="7 8">Binds 1 zinc ion per subunit.</text>
</comment>
<dbReference type="PANTHER" id="PTHR10120">
    <property type="entry name" value="CAAX PRENYL PROTEASE 1"/>
    <property type="match status" value="1"/>
</dbReference>
<evidence type="ECO:0000256" key="6">
    <source>
        <dbReference type="PIRSR" id="PIRSR627057-1"/>
    </source>
</evidence>
<keyword evidence="9" id="KW-0812">Transmembrane</keyword>
<dbReference type="STRING" id="1120920.SAMN03080599_01912"/>
<dbReference type="GO" id="GO:0046872">
    <property type="term" value="F:metal ion binding"/>
    <property type="evidence" value="ECO:0007669"/>
    <property type="project" value="UniProtKB-KW"/>
</dbReference>
<sequence length="432" mass="47955">MYAITILAVLFTLAAELTVSLLNYSRRSHPIPDNVADVYDETQYQRWLDYTMETHRLGMLSKGVNGLATLGMLIYGGFPFIARLADSLTTHAILRILAFLAILYGLKYSLNLGLKLYRTFGIEARYGFNKTTPQIFVLDQLKSLTLGLLLSGALLYSLLWLYLNHFESGTLTSGPAAWIPTWLTAWLMITAVILVMNLLYTKVFIRLFNTLTPLTEGPLYDQILNLAQKTGYSLKAISVMNASRRSTRLNAFFSGFGRFKHIVLYDNLIEKCATDEVVAVLAHEIGHAKHKDVLRNFLQSTLQIGATLALLLYFLTASGPWAAAFGFTEPHLGFALLLFGILTEPLGLLLSLPLTALSRKAEYHADGYAATLLPQAMIRALKVLARENFSNLTPHPLAVKLTYTHPPISQRIAAIERIAAAEAAATRSTKKK</sequence>
<keyword evidence="9" id="KW-0472">Membrane</keyword>
<evidence type="ECO:0000313" key="13">
    <source>
        <dbReference type="Proteomes" id="UP000199208"/>
    </source>
</evidence>
<feature type="binding site" evidence="7">
    <location>
        <position position="362"/>
    </location>
    <ligand>
        <name>Zn(2+)</name>
        <dbReference type="ChEBI" id="CHEBI:29105"/>
        <note>catalytic</note>
    </ligand>
</feature>
<proteinExistence type="inferred from homology"/>
<dbReference type="GO" id="GO:0004222">
    <property type="term" value="F:metalloendopeptidase activity"/>
    <property type="evidence" value="ECO:0007669"/>
    <property type="project" value="InterPro"/>
</dbReference>
<feature type="active site" evidence="6">
    <location>
        <position position="284"/>
    </location>
</feature>
<evidence type="ECO:0000256" key="1">
    <source>
        <dbReference type="ARBA" id="ARBA00022670"/>
    </source>
</evidence>
<reference evidence="12 13" key="1">
    <citation type="submission" date="2016-10" db="EMBL/GenBank/DDBJ databases">
        <authorList>
            <person name="de Groot N.N."/>
        </authorList>
    </citation>
    <scope>NUCLEOTIDE SEQUENCE [LARGE SCALE GENOMIC DNA]</scope>
    <source>
        <strain evidence="12 13">DSM 2784</strain>
    </source>
</reference>
<evidence type="ECO:0000259" key="11">
    <source>
        <dbReference type="Pfam" id="PF16491"/>
    </source>
</evidence>
<evidence type="ECO:0000259" key="10">
    <source>
        <dbReference type="Pfam" id="PF01435"/>
    </source>
</evidence>
<evidence type="ECO:0000256" key="4">
    <source>
        <dbReference type="ARBA" id="ARBA00022833"/>
    </source>
</evidence>
<dbReference type="AlphaFoldDB" id="A0A1G5S013"/>
<evidence type="ECO:0000256" key="3">
    <source>
        <dbReference type="ARBA" id="ARBA00022801"/>
    </source>
</evidence>
<evidence type="ECO:0000313" key="12">
    <source>
        <dbReference type="EMBL" id="SCZ79712.1"/>
    </source>
</evidence>
<dbReference type="InterPro" id="IPR027057">
    <property type="entry name" value="CAXX_Prtase_1"/>
</dbReference>
<dbReference type="CDD" id="cd07343">
    <property type="entry name" value="M48A_Zmpste24p_like"/>
    <property type="match status" value="1"/>
</dbReference>
<dbReference type="RefSeq" id="WP_170829385.1">
    <property type="nucleotide sequence ID" value="NZ_FMWL01000008.1"/>
</dbReference>
<evidence type="ECO:0000256" key="7">
    <source>
        <dbReference type="PIRSR" id="PIRSR627057-2"/>
    </source>
</evidence>
<comment type="similarity">
    <text evidence="8">Belongs to the peptidase M48 family.</text>
</comment>
<feature type="transmembrane region" description="Helical" evidence="9">
    <location>
        <begin position="144"/>
        <end position="163"/>
    </location>
</feature>
<keyword evidence="4 7" id="KW-0862">Zinc</keyword>
<dbReference type="EMBL" id="FMWL01000008">
    <property type="protein sequence ID" value="SCZ79712.1"/>
    <property type="molecule type" value="Genomic_DNA"/>
</dbReference>
<keyword evidence="5 8" id="KW-0482">Metalloprotease</keyword>
<gene>
    <name evidence="12" type="ORF">SAMN03080599_01912</name>
</gene>